<evidence type="ECO:0000256" key="6">
    <source>
        <dbReference type="ARBA" id="ARBA00023242"/>
    </source>
</evidence>
<evidence type="ECO:0000256" key="3">
    <source>
        <dbReference type="ARBA" id="ARBA00022478"/>
    </source>
</evidence>
<keyword evidence="12" id="KW-1185">Reference proteome</keyword>
<dbReference type="InterPro" id="IPR041901">
    <property type="entry name" value="RNAP_I_Rpa43_N"/>
</dbReference>
<dbReference type="Gene3D" id="2.40.50.1060">
    <property type="match status" value="1"/>
</dbReference>
<accession>A0AAV7BL25</accession>
<feature type="domain" description="RNA polymerase Rpb7-like N-terminal" evidence="9">
    <location>
        <begin position="58"/>
        <end position="112"/>
    </location>
</feature>
<feature type="domain" description="RPA43 OB" evidence="10">
    <location>
        <begin position="128"/>
        <end position="330"/>
    </location>
</feature>
<evidence type="ECO:0000256" key="8">
    <source>
        <dbReference type="SAM" id="MobiDB-lite"/>
    </source>
</evidence>
<evidence type="ECO:0000313" key="12">
    <source>
        <dbReference type="Proteomes" id="UP000824782"/>
    </source>
</evidence>
<feature type="compositionally biased region" description="Polar residues" evidence="8">
    <location>
        <begin position="456"/>
        <end position="478"/>
    </location>
</feature>
<dbReference type="Pfam" id="PF03876">
    <property type="entry name" value="SHS2_Rpb7-N"/>
    <property type="match status" value="1"/>
</dbReference>
<protein>
    <recommendedName>
        <fullName evidence="7">DNA-directed RNA polymerase subunit</fullName>
    </recommendedName>
</protein>
<evidence type="ECO:0000313" key="11">
    <source>
        <dbReference type="EMBL" id="KAG8573204.1"/>
    </source>
</evidence>
<evidence type="ECO:0000256" key="2">
    <source>
        <dbReference type="ARBA" id="ARBA00005930"/>
    </source>
</evidence>
<comment type="similarity">
    <text evidence="2">Belongs to the eukaryotic RPA43 RNA polymerase subunit family.</text>
</comment>
<keyword evidence="3 7" id="KW-0240">DNA-directed RNA polymerase</keyword>
<dbReference type="InterPro" id="IPR005576">
    <property type="entry name" value="Rpb7-like_N"/>
</dbReference>
<dbReference type="PANTHER" id="PTHR12709:SF5">
    <property type="entry name" value="DNA-DIRECTED RNA POLYMERASE I SUBUNIT RPA43"/>
    <property type="match status" value="1"/>
</dbReference>
<dbReference type="CDD" id="cd04328">
    <property type="entry name" value="RNAP_I_Rpa43_N"/>
    <property type="match status" value="1"/>
</dbReference>
<gene>
    <name evidence="11" type="ORF">GDO81_012326</name>
</gene>
<dbReference type="InterPro" id="IPR036898">
    <property type="entry name" value="RNA_pol_Rpb7-like_N_sf"/>
</dbReference>
<dbReference type="AlphaFoldDB" id="A0AAV7BL25"/>
<keyword evidence="5 7" id="KW-0804">Transcription</keyword>
<comment type="subcellular location">
    <subcellularLocation>
        <location evidence="1">Nucleus</location>
        <location evidence="1">Nucleolus</location>
    </subcellularLocation>
</comment>
<dbReference type="FunFam" id="3.30.1490.120:FF:000003">
    <property type="entry name" value="DNA-directed RNA polymerase I subunit RPA43"/>
    <property type="match status" value="1"/>
</dbReference>
<evidence type="ECO:0000256" key="4">
    <source>
        <dbReference type="ARBA" id="ARBA00022553"/>
    </source>
</evidence>
<sequence length="490" mass="54330">MAEPENPVDSAPAEIVVTAVEEKFSKTKVLSCLTPPTFSEACGFITRYSSLVLKKQRRHLALSPKYLNKKRSGIKEYLDAELLKYKAALEGVPVAYDNLKIVGELGDIYDDIGFIHLNIEADFVIFKPRRGSRLVGVVNKKAPSHFGCLVYGCFNASIPRPQKFSVAKWQRLNVNIGDQMEFIINRLDSDAVGVFCIRGRLNARMEAELEELEDLVPNEENANLPQDEEQKGSEIDEDGSDCETSSVSSQKSRKRVFEEIVSQEETNVNSEEAPKKKRKKPQEALSQDQSEEAGGSGDNSATQESVMETSHQSSEIALKRERKRKKLQGSLQDSVNDAAADSSVVELDSISVDPSNQEHSTKKSKKKKPKDHSDLDNSLINGVAEDSVTSTDNTLEAEPGTAKKKQKKKYKDFSMIEDQDPANGGDPASSHETPANSSIIQLETPTLKKHRKKLQGTPSHTIEVSENNNTLVTPSQDDPTVKKKRRKESL</sequence>
<name>A0AAV7BL25_ENGPU</name>
<dbReference type="GO" id="GO:0005736">
    <property type="term" value="C:RNA polymerase I complex"/>
    <property type="evidence" value="ECO:0007669"/>
    <property type="project" value="TreeGrafter"/>
</dbReference>
<dbReference type="PANTHER" id="PTHR12709">
    <property type="entry name" value="DNA-DIRECTED RNA POLYMERASE II, III"/>
    <property type="match status" value="1"/>
</dbReference>
<comment type="caution">
    <text evidence="11">The sequence shown here is derived from an EMBL/GenBank/DDBJ whole genome shotgun (WGS) entry which is preliminary data.</text>
</comment>
<dbReference type="InterPro" id="IPR045113">
    <property type="entry name" value="Rpb7-like"/>
</dbReference>
<dbReference type="Pfam" id="PF17875">
    <property type="entry name" value="RPA43_OB"/>
    <property type="match status" value="1"/>
</dbReference>
<evidence type="ECO:0000259" key="9">
    <source>
        <dbReference type="Pfam" id="PF03876"/>
    </source>
</evidence>
<dbReference type="Gene3D" id="3.30.1490.120">
    <property type="entry name" value="RNA polymerase Rpb7-like, N-terminal domain"/>
    <property type="match status" value="1"/>
</dbReference>
<organism evidence="11 12">
    <name type="scientific">Engystomops pustulosus</name>
    <name type="common">Tungara frog</name>
    <name type="synonym">Physalaemus pustulosus</name>
    <dbReference type="NCBI Taxonomy" id="76066"/>
    <lineage>
        <taxon>Eukaryota</taxon>
        <taxon>Metazoa</taxon>
        <taxon>Chordata</taxon>
        <taxon>Craniata</taxon>
        <taxon>Vertebrata</taxon>
        <taxon>Euteleostomi</taxon>
        <taxon>Amphibia</taxon>
        <taxon>Batrachia</taxon>
        <taxon>Anura</taxon>
        <taxon>Neobatrachia</taxon>
        <taxon>Hyloidea</taxon>
        <taxon>Leptodactylidae</taxon>
        <taxon>Leiuperinae</taxon>
        <taxon>Engystomops</taxon>
    </lineage>
</organism>
<evidence type="ECO:0000256" key="7">
    <source>
        <dbReference type="RuleBase" id="RU369086"/>
    </source>
</evidence>
<dbReference type="Proteomes" id="UP000824782">
    <property type="component" value="Unassembled WGS sequence"/>
</dbReference>
<evidence type="ECO:0000256" key="1">
    <source>
        <dbReference type="ARBA" id="ARBA00004604"/>
    </source>
</evidence>
<dbReference type="EMBL" id="WNYA01000005">
    <property type="protein sequence ID" value="KAG8573204.1"/>
    <property type="molecule type" value="Genomic_DNA"/>
</dbReference>
<dbReference type="InterPro" id="IPR041178">
    <property type="entry name" value="RPA43_OB"/>
</dbReference>
<reference evidence="11" key="1">
    <citation type="thesis" date="2020" institute="ProQuest LLC" country="789 East Eisenhower Parkway, Ann Arbor, MI, USA">
        <title>Comparative Genomics and Chromosome Evolution.</title>
        <authorList>
            <person name="Mudd A.B."/>
        </authorList>
    </citation>
    <scope>NUCLEOTIDE SEQUENCE</scope>
    <source>
        <strain evidence="11">237g6f4</strain>
        <tissue evidence="11">Blood</tissue>
    </source>
</reference>
<feature type="compositionally biased region" description="Polar residues" evidence="8">
    <location>
        <begin position="430"/>
        <end position="444"/>
    </location>
</feature>
<proteinExistence type="inferred from homology"/>
<evidence type="ECO:0000256" key="5">
    <source>
        <dbReference type="ARBA" id="ARBA00023163"/>
    </source>
</evidence>
<feature type="compositionally biased region" description="Polar residues" evidence="8">
    <location>
        <begin position="298"/>
        <end position="315"/>
    </location>
</feature>
<keyword evidence="4" id="KW-0597">Phosphoprotein</keyword>
<keyword evidence="6 7" id="KW-0539">Nucleus</keyword>
<evidence type="ECO:0000259" key="10">
    <source>
        <dbReference type="Pfam" id="PF17875"/>
    </source>
</evidence>
<comment type="function">
    <text evidence="7">DNA-dependent RNA polymerase which catalyzes the transcription of DNA into RNA using the four ribonucleoside triphosphates as substrates.</text>
</comment>
<dbReference type="GO" id="GO:0006362">
    <property type="term" value="P:transcription elongation by RNA polymerase I"/>
    <property type="evidence" value="ECO:0007669"/>
    <property type="project" value="TreeGrafter"/>
</dbReference>
<dbReference type="GO" id="GO:0006352">
    <property type="term" value="P:DNA-templated transcription initiation"/>
    <property type="evidence" value="ECO:0007669"/>
    <property type="project" value="UniProtKB-UniRule"/>
</dbReference>
<feature type="region of interest" description="Disordered" evidence="8">
    <location>
        <begin position="213"/>
        <end position="490"/>
    </location>
</feature>